<dbReference type="Proteomes" id="UP000597762">
    <property type="component" value="Unassembled WGS sequence"/>
</dbReference>
<sequence>MSFFFFPNLPILFFLSFARSIVFNFFHSFFLSYLVFVHSFYLSFLIPIFFIYCLFLSLFLSLYFYSFFLLLFNYEEYFPKFPHSPSVHVFFLSFVHNIIFDISFFFTISFVLRFQSFFKFFLSTYNIFLSHIDYFIFFLNDESPFSSFHFISVSHRYFRNIYASFVYVQPFLHRLISP</sequence>
<dbReference type="AlphaFoldDB" id="A0A812CMH0"/>
<gene>
    <name evidence="2" type="ORF">SPHA_36508</name>
</gene>
<feature type="transmembrane region" description="Helical" evidence="1">
    <location>
        <begin position="12"/>
        <end position="37"/>
    </location>
</feature>
<comment type="caution">
    <text evidence="2">The sequence shown here is derived from an EMBL/GenBank/DDBJ whole genome shotgun (WGS) entry which is preliminary data.</text>
</comment>
<keyword evidence="3" id="KW-1185">Reference proteome</keyword>
<keyword evidence="1" id="KW-0472">Membrane</keyword>
<organism evidence="2 3">
    <name type="scientific">Acanthosepion pharaonis</name>
    <name type="common">Pharaoh cuttlefish</name>
    <name type="synonym">Sepia pharaonis</name>
    <dbReference type="NCBI Taxonomy" id="158019"/>
    <lineage>
        <taxon>Eukaryota</taxon>
        <taxon>Metazoa</taxon>
        <taxon>Spiralia</taxon>
        <taxon>Lophotrochozoa</taxon>
        <taxon>Mollusca</taxon>
        <taxon>Cephalopoda</taxon>
        <taxon>Coleoidea</taxon>
        <taxon>Decapodiformes</taxon>
        <taxon>Sepiida</taxon>
        <taxon>Sepiina</taxon>
        <taxon>Sepiidae</taxon>
        <taxon>Acanthosepion</taxon>
    </lineage>
</organism>
<keyword evidence="1" id="KW-1133">Transmembrane helix</keyword>
<name>A0A812CMH0_ACAPH</name>
<evidence type="ECO:0000256" key="1">
    <source>
        <dbReference type="SAM" id="Phobius"/>
    </source>
</evidence>
<accession>A0A812CMH0</accession>
<protein>
    <submittedName>
        <fullName evidence="2">Uncharacterized protein</fullName>
    </submittedName>
</protein>
<evidence type="ECO:0000313" key="2">
    <source>
        <dbReference type="EMBL" id="CAE1269312.1"/>
    </source>
</evidence>
<feature type="transmembrane region" description="Helical" evidence="1">
    <location>
        <begin position="88"/>
        <end position="112"/>
    </location>
</feature>
<keyword evidence="1" id="KW-0812">Transmembrane</keyword>
<feature type="transmembrane region" description="Helical" evidence="1">
    <location>
        <begin position="44"/>
        <end position="68"/>
    </location>
</feature>
<reference evidence="2" key="1">
    <citation type="submission" date="2021-01" db="EMBL/GenBank/DDBJ databases">
        <authorList>
            <person name="Li R."/>
            <person name="Bekaert M."/>
        </authorList>
    </citation>
    <scope>NUCLEOTIDE SEQUENCE</scope>
    <source>
        <strain evidence="2">Farmed</strain>
    </source>
</reference>
<evidence type="ECO:0000313" key="3">
    <source>
        <dbReference type="Proteomes" id="UP000597762"/>
    </source>
</evidence>
<dbReference type="EMBL" id="CAHIKZ030001599">
    <property type="protein sequence ID" value="CAE1269312.1"/>
    <property type="molecule type" value="Genomic_DNA"/>
</dbReference>
<proteinExistence type="predicted"/>
<feature type="transmembrane region" description="Helical" evidence="1">
    <location>
        <begin position="117"/>
        <end position="137"/>
    </location>
</feature>